<evidence type="ECO:0000313" key="6">
    <source>
        <dbReference type="EMBL" id="KKT61064.1"/>
    </source>
</evidence>
<dbReference type="AlphaFoldDB" id="A0A0G1LMG4"/>
<evidence type="ECO:0000256" key="1">
    <source>
        <dbReference type="ARBA" id="ARBA00022598"/>
    </source>
</evidence>
<keyword evidence="4" id="KW-0648">Protein biosynthesis</keyword>
<dbReference type="Gene3D" id="1.10.10.410">
    <property type="match status" value="1"/>
</dbReference>
<dbReference type="GO" id="GO:0005524">
    <property type="term" value="F:ATP binding"/>
    <property type="evidence" value="ECO:0007669"/>
    <property type="project" value="UniProtKB-KW"/>
</dbReference>
<dbReference type="GO" id="GO:0006412">
    <property type="term" value="P:translation"/>
    <property type="evidence" value="ECO:0007669"/>
    <property type="project" value="UniProtKB-KW"/>
</dbReference>
<dbReference type="SMART" id="SM00845">
    <property type="entry name" value="GatB_Yqey"/>
    <property type="match status" value="1"/>
</dbReference>
<comment type="caution">
    <text evidence="6">The sequence shown here is derived from an EMBL/GenBank/DDBJ whole genome shotgun (WGS) entry which is preliminary data.</text>
</comment>
<dbReference type="Pfam" id="PF02637">
    <property type="entry name" value="GatB_Yqey"/>
    <property type="match status" value="1"/>
</dbReference>
<proteinExistence type="predicted"/>
<dbReference type="InterPro" id="IPR023168">
    <property type="entry name" value="GatB_Yqey_C_2"/>
</dbReference>
<accession>A0A0G1LMG4</accession>
<organism evidence="6 7">
    <name type="scientific">Candidatus Giovannonibacteria bacterium GW2011_GWA2_44_26</name>
    <dbReference type="NCBI Taxonomy" id="1618648"/>
    <lineage>
        <taxon>Bacteria</taxon>
        <taxon>Candidatus Giovannoniibacteriota</taxon>
    </lineage>
</organism>
<feature type="non-terminal residue" evidence="6">
    <location>
        <position position="1"/>
    </location>
</feature>
<evidence type="ECO:0000256" key="2">
    <source>
        <dbReference type="ARBA" id="ARBA00022741"/>
    </source>
</evidence>
<evidence type="ECO:0000256" key="4">
    <source>
        <dbReference type="ARBA" id="ARBA00022917"/>
    </source>
</evidence>
<keyword evidence="1" id="KW-0436">Ligase</keyword>
<keyword evidence="6" id="KW-0808">Transferase</keyword>
<dbReference type="GO" id="GO:0016740">
    <property type="term" value="F:transferase activity"/>
    <property type="evidence" value="ECO:0007669"/>
    <property type="project" value="UniProtKB-KW"/>
</dbReference>
<evidence type="ECO:0000259" key="5">
    <source>
        <dbReference type="SMART" id="SM00845"/>
    </source>
</evidence>
<dbReference type="InterPro" id="IPR017959">
    <property type="entry name" value="Asn/Gln-tRNA_amidoTrfase_suB/E"/>
</dbReference>
<dbReference type="EMBL" id="LCIT01000039">
    <property type="protein sequence ID" value="KKT61064.1"/>
    <property type="molecule type" value="Genomic_DNA"/>
</dbReference>
<feature type="domain" description="Asn/Gln amidotransferase" evidence="5">
    <location>
        <begin position="1"/>
        <end position="134"/>
    </location>
</feature>
<evidence type="ECO:0000313" key="7">
    <source>
        <dbReference type="Proteomes" id="UP000033945"/>
    </source>
</evidence>
<dbReference type="InterPro" id="IPR003789">
    <property type="entry name" value="Asn/Gln_tRNA_amidoTrase-B-like"/>
</dbReference>
<dbReference type="GO" id="GO:0016884">
    <property type="term" value="F:carbon-nitrogen ligase activity, with glutamine as amido-N-donor"/>
    <property type="evidence" value="ECO:0007669"/>
    <property type="project" value="InterPro"/>
</dbReference>
<dbReference type="PANTHER" id="PTHR11659">
    <property type="entry name" value="GLUTAMYL-TRNA GLN AMIDOTRANSFERASE SUBUNIT B MITOCHONDRIAL AND PROKARYOTIC PET112-RELATED"/>
    <property type="match status" value="1"/>
</dbReference>
<evidence type="ECO:0000256" key="3">
    <source>
        <dbReference type="ARBA" id="ARBA00022840"/>
    </source>
</evidence>
<dbReference type="SUPFAM" id="SSF89095">
    <property type="entry name" value="GatB/YqeY motif"/>
    <property type="match status" value="1"/>
</dbReference>
<keyword evidence="2" id="KW-0547">Nucleotide-binding</keyword>
<sequence length="136" mass="14920">NYLTSDLVGILKDQELAIGDAKITPENFGELMKMIMNGEISSRGAKDILAIMVESNESPTEIAKREGFMQTGDAEELENIARAILASYDEAVRDYKKGKEASLQFLIGQAMREAKAQKIGANPEALKGIFLRLLKA</sequence>
<dbReference type="InterPro" id="IPR018027">
    <property type="entry name" value="Asn/Gln_amidotransferase"/>
</dbReference>
<reference evidence="6 7" key="1">
    <citation type="journal article" date="2015" name="Nature">
        <title>rRNA introns, odd ribosomes, and small enigmatic genomes across a large radiation of phyla.</title>
        <authorList>
            <person name="Brown C.T."/>
            <person name="Hug L.A."/>
            <person name="Thomas B.C."/>
            <person name="Sharon I."/>
            <person name="Castelle C.J."/>
            <person name="Singh A."/>
            <person name="Wilkins M.J."/>
            <person name="Williams K.H."/>
            <person name="Banfield J.F."/>
        </authorList>
    </citation>
    <scope>NUCLEOTIDE SEQUENCE [LARGE SCALE GENOMIC DNA]</scope>
</reference>
<dbReference type="Proteomes" id="UP000033945">
    <property type="component" value="Unassembled WGS sequence"/>
</dbReference>
<gene>
    <name evidence="6" type="ORF">UW55_C0039G0011</name>
</gene>
<keyword evidence="3" id="KW-0067">ATP-binding</keyword>
<name>A0A0G1LMG4_9BACT</name>
<protein>
    <submittedName>
        <fullName evidence="6">Aspartyl/glutamyl-tRNA(Asn/Gln) amidotransferase subunit B</fullName>
    </submittedName>
</protein>